<dbReference type="GO" id="GO:0022904">
    <property type="term" value="P:respiratory electron transport chain"/>
    <property type="evidence" value="ECO:0007669"/>
    <property type="project" value="TreeGrafter"/>
</dbReference>
<dbReference type="PROSITE" id="PS00077">
    <property type="entry name" value="COX1_CUB"/>
    <property type="match status" value="1"/>
</dbReference>
<evidence type="ECO:0000256" key="4">
    <source>
        <dbReference type="ARBA" id="ARBA00022448"/>
    </source>
</evidence>
<keyword evidence="8 18" id="KW-0812">Transmembrane</keyword>
<comment type="catalytic activity">
    <reaction evidence="17 19">
        <text>4 Fe(II)-[cytochrome c] + O2 + 8 H(+)(in) = 4 Fe(III)-[cytochrome c] + 2 H2O + 4 H(+)(out)</text>
        <dbReference type="Rhea" id="RHEA:11436"/>
        <dbReference type="Rhea" id="RHEA-COMP:10350"/>
        <dbReference type="Rhea" id="RHEA-COMP:14399"/>
        <dbReference type="ChEBI" id="CHEBI:15377"/>
        <dbReference type="ChEBI" id="CHEBI:15378"/>
        <dbReference type="ChEBI" id="CHEBI:15379"/>
        <dbReference type="ChEBI" id="CHEBI:29033"/>
        <dbReference type="ChEBI" id="CHEBI:29034"/>
        <dbReference type="EC" id="7.1.1.9"/>
    </reaction>
</comment>
<protein>
    <recommendedName>
        <fullName evidence="19">Cytochrome c oxidase subunit 1</fullName>
        <ecNumber evidence="19">7.1.1.9</ecNumber>
    </recommendedName>
</protein>
<dbReference type="OrthoDB" id="9803294at2"/>
<feature type="transmembrane region" description="Helical" evidence="19">
    <location>
        <begin position="269"/>
        <end position="287"/>
    </location>
</feature>
<feature type="transmembrane region" description="Helical" evidence="19">
    <location>
        <begin position="172"/>
        <end position="198"/>
    </location>
</feature>
<evidence type="ECO:0000256" key="7">
    <source>
        <dbReference type="ARBA" id="ARBA00022660"/>
    </source>
</evidence>
<evidence type="ECO:0000256" key="6">
    <source>
        <dbReference type="ARBA" id="ARBA00022617"/>
    </source>
</evidence>
<feature type="transmembrane region" description="Helical" evidence="19">
    <location>
        <begin position="123"/>
        <end position="143"/>
    </location>
</feature>
<comment type="pathway">
    <text evidence="2 19">Energy metabolism; oxidative phosphorylation.</text>
</comment>
<evidence type="ECO:0000256" key="19">
    <source>
        <dbReference type="RuleBase" id="RU363061"/>
    </source>
</evidence>
<evidence type="ECO:0000256" key="18">
    <source>
        <dbReference type="RuleBase" id="RU000370"/>
    </source>
</evidence>
<name>A0A1B8SHS2_9MYCO</name>
<keyword evidence="13 19" id="KW-0408">Iron</keyword>
<dbReference type="InterPro" id="IPR000883">
    <property type="entry name" value="Cyt_C_Oxase_1"/>
</dbReference>
<dbReference type="Proteomes" id="UP000092668">
    <property type="component" value="Unassembled WGS sequence"/>
</dbReference>
<feature type="transmembrane region" description="Helical" evidence="19">
    <location>
        <begin position="322"/>
        <end position="341"/>
    </location>
</feature>
<keyword evidence="23" id="KW-1185">Reference proteome</keyword>
<evidence type="ECO:0000256" key="16">
    <source>
        <dbReference type="ARBA" id="ARBA00025218"/>
    </source>
</evidence>
<dbReference type="GO" id="GO:0015990">
    <property type="term" value="P:electron transport coupled proton transport"/>
    <property type="evidence" value="ECO:0007669"/>
    <property type="project" value="InterPro"/>
</dbReference>
<dbReference type="PANTHER" id="PTHR10422">
    <property type="entry name" value="CYTOCHROME C OXIDASE SUBUNIT 1"/>
    <property type="match status" value="1"/>
</dbReference>
<dbReference type="InterPro" id="IPR036927">
    <property type="entry name" value="Cyt_c_oxase-like_su1_sf"/>
</dbReference>
<evidence type="ECO:0000256" key="9">
    <source>
        <dbReference type="ARBA" id="ARBA00022723"/>
    </source>
</evidence>
<reference evidence="22 23" key="1">
    <citation type="submission" date="2015-06" db="EMBL/GenBank/DDBJ databases">
        <title>Genome sequence of Mycobacterium kumamotonense strain Roo.</title>
        <authorList>
            <person name="Greninger A.L."/>
            <person name="Cunningham G."/>
            <person name="Miller S."/>
        </authorList>
    </citation>
    <scope>NUCLEOTIDE SEQUENCE [LARGE SCALE GENOMIC DNA]</scope>
    <source>
        <strain evidence="22 23">Roo</strain>
    </source>
</reference>
<dbReference type="PATRIC" id="fig|354243.3.peg.1765"/>
<keyword evidence="14 19" id="KW-0186">Copper</keyword>
<feature type="transmembrane region" description="Helical" evidence="19">
    <location>
        <begin position="41"/>
        <end position="64"/>
    </location>
</feature>
<dbReference type="InterPro" id="IPR023616">
    <property type="entry name" value="Cyt_c_oxase-like_su1_dom"/>
</dbReference>
<evidence type="ECO:0000256" key="13">
    <source>
        <dbReference type="ARBA" id="ARBA00023004"/>
    </source>
</evidence>
<keyword evidence="5 19" id="KW-1003">Cell membrane</keyword>
<dbReference type="UniPathway" id="UPA00705"/>
<dbReference type="EC" id="7.1.1.9" evidence="19"/>
<evidence type="ECO:0000256" key="14">
    <source>
        <dbReference type="ARBA" id="ARBA00023008"/>
    </source>
</evidence>
<dbReference type="RefSeq" id="WP_065287878.1">
    <property type="nucleotide sequence ID" value="NZ_LFOE01000008.1"/>
</dbReference>
<dbReference type="GO" id="GO:0020037">
    <property type="term" value="F:heme binding"/>
    <property type="evidence" value="ECO:0007669"/>
    <property type="project" value="InterPro"/>
</dbReference>
<dbReference type="SUPFAM" id="SSF81442">
    <property type="entry name" value="Cytochrome c oxidase subunit I-like"/>
    <property type="match status" value="1"/>
</dbReference>
<feature type="transmembrane region" description="Helical" evidence="19">
    <location>
        <begin position="474"/>
        <end position="495"/>
    </location>
</feature>
<comment type="subcellular location">
    <subcellularLocation>
        <location evidence="1 19">Cell membrane</location>
        <topology evidence="1 19">Multi-pass membrane protein</topology>
    </subcellularLocation>
</comment>
<comment type="similarity">
    <text evidence="3 18">Belongs to the heme-copper respiratory oxidase family.</text>
</comment>
<dbReference type="GO" id="GO:0046872">
    <property type="term" value="F:metal ion binding"/>
    <property type="evidence" value="ECO:0007669"/>
    <property type="project" value="UniProtKB-KW"/>
</dbReference>
<dbReference type="CDD" id="cd01662">
    <property type="entry name" value="Ubiquinol_Oxidase_I"/>
    <property type="match status" value="1"/>
</dbReference>
<feature type="transmembrane region" description="Helical" evidence="19">
    <location>
        <begin position="402"/>
        <end position="420"/>
    </location>
</feature>
<evidence type="ECO:0000256" key="10">
    <source>
        <dbReference type="ARBA" id="ARBA00022967"/>
    </source>
</evidence>
<dbReference type="InterPro" id="IPR023615">
    <property type="entry name" value="Cyt_c_Oxase_su1_BS"/>
</dbReference>
<dbReference type="EMBL" id="LFOE01000008">
    <property type="protein sequence ID" value="OBY32290.1"/>
    <property type="molecule type" value="Genomic_DNA"/>
</dbReference>
<proteinExistence type="inferred from homology"/>
<feature type="region of interest" description="Disordered" evidence="20">
    <location>
        <begin position="1"/>
        <end position="21"/>
    </location>
</feature>
<evidence type="ECO:0000256" key="2">
    <source>
        <dbReference type="ARBA" id="ARBA00004673"/>
    </source>
</evidence>
<feature type="transmembrane region" description="Helical" evidence="19">
    <location>
        <begin position="84"/>
        <end position="111"/>
    </location>
</feature>
<feature type="compositionally biased region" description="Pro residues" evidence="20">
    <location>
        <begin position="11"/>
        <end position="21"/>
    </location>
</feature>
<organism evidence="22 23">
    <name type="scientific">Mycolicibacter kumamotonensis</name>
    <dbReference type="NCBI Taxonomy" id="354243"/>
    <lineage>
        <taxon>Bacteria</taxon>
        <taxon>Bacillati</taxon>
        <taxon>Actinomycetota</taxon>
        <taxon>Actinomycetes</taxon>
        <taxon>Mycobacteriales</taxon>
        <taxon>Mycobacteriaceae</taxon>
        <taxon>Mycolicibacter</taxon>
    </lineage>
</organism>
<dbReference type="PANTHER" id="PTHR10422:SF18">
    <property type="entry name" value="CYTOCHROME C OXIDASE SUBUNIT 1"/>
    <property type="match status" value="1"/>
</dbReference>
<sequence>MNRGVASVSGPPLPPVRPYPPRGGPRGTLVYRVIATTDHKLIGILYMVTTFSFFLTGGLMALLMRGELAVPGLQFLSNEQYNQLFTMHGTIMLLLYATPIVFGFANLVLPLQIGAPDVAFPRLNAFAYWLFLFGGLIVVSGFLTPGGAADFGWTAYAPLSGLTHSPGAGADLWIMGLAVSGLGTILGAVNMITTVVCMRAPGMTMFRMPIFTWNVLITSIMVLIVFPLLTAALLGLAVDRHLGAHVFEAANGGALLWQHLFWYFGHPEVYIVALPFFGIVTEIFPVFSRKPLFGYTQMVYATMSIAGLSTAVWAHHMFATGAVLLPFFAAMSFMIAVPTGLKFFNWIGTMWKGQLTFETPMLFSLGFAVTFLAGGLTGVMLASPPLDFHVHDTYFVVAHFHYVLFGTIVFSTFAGIYFWFPKMTGRLLDERLGTLHFWLTFIGFHTTFLVQHWLGNMGMPRRYADYLPTDGFQPFNIVATAGSCILAVSVLPFLWNVFRSWRYGEVVTVDDPWGYGNSLEWATSCPPPRHNFTELPRIRSERPAFELHYPHMVPRLRDELHIGHRADVTG</sequence>
<evidence type="ECO:0000256" key="20">
    <source>
        <dbReference type="SAM" id="MobiDB-lite"/>
    </source>
</evidence>
<dbReference type="Gene3D" id="1.20.210.10">
    <property type="entry name" value="Cytochrome c oxidase-like, subunit I domain"/>
    <property type="match status" value="1"/>
</dbReference>
<evidence type="ECO:0000256" key="12">
    <source>
        <dbReference type="ARBA" id="ARBA00022989"/>
    </source>
</evidence>
<keyword evidence="7 18" id="KW-0679">Respiratory chain</keyword>
<feature type="transmembrane region" description="Helical" evidence="19">
    <location>
        <begin position="299"/>
        <end position="316"/>
    </location>
</feature>
<feature type="transmembrane region" description="Helical" evidence="19">
    <location>
        <begin position="432"/>
        <end position="454"/>
    </location>
</feature>
<gene>
    <name evidence="22" type="ORF">ACT18_08460</name>
</gene>
<dbReference type="FunFam" id="1.20.210.10:FF:000003">
    <property type="entry name" value="Cytochrome c oxidase subunit 1"/>
    <property type="match status" value="1"/>
</dbReference>
<evidence type="ECO:0000256" key="8">
    <source>
        <dbReference type="ARBA" id="ARBA00022692"/>
    </source>
</evidence>
<evidence type="ECO:0000256" key="15">
    <source>
        <dbReference type="ARBA" id="ARBA00023136"/>
    </source>
</evidence>
<dbReference type="AlphaFoldDB" id="A0A1B8SHS2"/>
<keyword evidence="6 18" id="KW-0349">Heme</keyword>
<dbReference type="InterPro" id="IPR014241">
    <property type="entry name" value="Cyt_c_oxidase_su1_bac"/>
</dbReference>
<keyword evidence="12 19" id="KW-1133">Transmembrane helix</keyword>
<evidence type="ECO:0000259" key="21">
    <source>
        <dbReference type="PROSITE" id="PS50855"/>
    </source>
</evidence>
<dbReference type="PRINTS" id="PR01165">
    <property type="entry name" value="CYCOXIDASEI"/>
</dbReference>
<feature type="domain" description="Cytochrome oxidase subunit I profile" evidence="21">
    <location>
        <begin position="25"/>
        <end position="539"/>
    </location>
</feature>
<keyword evidence="10" id="KW-1278">Translocase</keyword>
<dbReference type="STRING" id="354243.BST28_06885"/>
<keyword evidence="4 18" id="KW-0813">Transport</keyword>
<evidence type="ECO:0000313" key="23">
    <source>
        <dbReference type="Proteomes" id="UP000092668"/>
    </source>
</evidence>
<dbReference type="GO" id="GO:0006119">
    <property type="term" value="P:oxidative phosphorylation"/>
    <property type="evidence" value="ECO:0007669"/>
    <property type="project" value="UniProtKB-UniPathway"/>
</dbReference>
<accession>A0A1B8SHS2</accession>
<keyword evidence="11 18" id="KW-0249">Electron transport</keyword>
<evidence type="ECO:0000256" key="1">
    <source>
        <dbReference type="ARBA" id="ARBA00004651"/>
    </source>
</evidence>
<comment type="caution">
    <text evidence="22">The sequence shown here is derived from an EMBL/GenBank/DDBJ whole genome shotgun (WGS) entry which is preliminary data.</text>
</comment>
<comment type="function">
    <text evidence="16 19">Cytochrome c oxidase is the component of the respiratory chain that catalyzes the reduction of oxygen to water. Subunits 1-3 form the functional core of the enzyme complex. CO I is the catalytic subunit of the enzyme. Electrons originating in cytochrome c are transferred via the copper A center of subunit 2 and heme A of subunit 1 to the bimetallic center formed by heme A3 and copper B.</text>
</comment>
<feature type="transmembrane region" description="Helical" evidence="19">
    <location>
        <begin position="362"/>
        <end position="382"/>
    </location>
</feature>
<dbReference type="Pfam" id="PF00115">
    <property type="entry name" value="COX1"/>
    <property type="match status" value="1"/>
</dbReference>
<keyword evidence="9 19" id="KW-0479">Metal-binding</keyword>
<evidence type="ECO:0000256" key="11">
    <source>
        <dbReference type="ARBA" id="ARBA00022982"/>
    </source>
</evidence>
<dbReference type="GO" id="GO:0004129">
    <property type="term" value="F:cytochrome-c oxidase activity"/>
    <property type="evidence" value="ECO:0007669"/>
    <property type="project" value="UniProtKB-EC"/>
</dbReference>
<keyword evidence="15 19" id="KW-0472">Membrane</keyword>
<evidence type="ECO:0000313" key="22">
    <source>
        <dbReference type="EMBL" id="OBY32290.1"/>
    </source>
</evidence>
<evidence type="ECO:0000256" key="17">
    <source>
        <dbReference type="ARBA" id="ARBA00047816"/>
    </source>
</evidence>
<evidence type="ECO:0000256" key="3">
    <source>
        <dbReference type="ARBA" id="ARBA00009578"/>
    </source>
</evidence>
<dbReference type="PROSITE" id="PS50855">
    <property type="entry name" value="COX1"/>
    <property type="match status" value="1"/>
</dbReference>
<dbReference type="GO" id="GO:0005886">
    <property type="term" value="C:plasma membrane"/>
    <property type="evidence" value="ECO:0007669"/>
    <property type="project" value="UniProtKB-SubCell"/>
</dbReference>
<dbReference type="NCBIfam" id="TIGR02891">
    <property type="entry name" value="CtaD_CoxA"/>
    <property type="match status" value="1"/>
</dbReference>
<evidence type="ECO:0000256" key="5">
    <source>
        <dbReference type="ARBA" id="ARBA00022475"/>
    </source>
</evidence>
<feature type="transmembrane region" description="Helical" evidence="19">
    <location>
        <begin position="210"/>
        <end position="238"/>
    </location>
</feature>